<name>A0ABS2RGX7_9ACTN</name>
<comment type="caution">
    <text evidence="1">The sequence shown here is derived from an EMBL/GenBank/DDBJ whole genome shotgun (WGS) entry which is preliminary data.</text>
</comment>
<evidence type="ECO:0000313" key="2">
    <source>
        <dbReference type="Proteomes" id="UP000704762"/>
    </source>
</evidence>
<protein>
    <submittedName>
        <fullName evidence="1">Uncharacterized protein</fullName>
    </submittedName>
</protein>
<proteinExistence type="predicted"/>
<sequence>MTAAKFTARKRPLLIPIDAATWMYAMGYRKP</sequence>
<dbReference type="EMBL" id="JAFBCF010000001">
    <property type="protein sequence ID" value="MBM7798253.1"/>
    <property type="molecule type" value="Genomic_DNA"/>
</dbReference>
<gene>
    <name evidence="1" type="ORF">JOE57_001174</name>
</gene>
<reference evidence="1 2" key="1">
    <citation type="submission" date="2021-01" db="EMBL/GenBank/DDBJ databases">
        <title>Sequencing the genomes of 1000 actinobacteria strains.</title>
        <authorList>
            <person name="Klenk H.-P."/>
        </authorList>
    </citation>
    <scope>NUCLEOTIDE SEQUENCE [LARGE SCALE GENOMIC DNA]</scope>
    <source>
        <strain evidence="1 2">DSM 18662</strain>
    </source>
</reference>
<dbReference type="Proteomes" id="UP000704762">
    <property type="component" value="Unassembled WGS sequence"/>
</dbReference>
<accession>A0ABS2RGX7</accession>
<evidence type="ECO:0000313" key="1">
    <source>
        <dbReference type="EMBL" id="MBM7798253.1"/>
    </source>
</evidence>
<organism evidence="1 2">
    <name type="scientific">Microlunatus panaciterrae</name>
    <dbReference type="NCBI Taxonomy" id="400768"/>
    <lineage>
        <taxon>Bacteria</taxon>
        <taxon>Bacillati</taxon>
        <taxon>Actinomycetota</taxon>
        <taxon>Actinomycetes</taxon>
        <taxon>Propionibacteriales</taxon>
        <taxon>Propionibacteriaceae</taxon>
        <taxon>Microlunatus</taxon>
    </lineage>
</organism>
<keyword evidence="2" id="KW-1185">Reference proteome</keyword>